<keyword evidence="3" id="KW-1185">Reference proteome</keyword>
<protein>
    <submittedName>
        <fullName evidence="2">Uncharacterized protein</fullName>
    </submittedName>
</protein>
<dbReference type="Proteomes" id="UP000826656">
    <property type="component" value="Unassembled WGS sequence"/>
</dbReference>
<keyword evidence="1" id="KW-0812">Transmembrane</keyword>
<proteinExistence type="predicted"/>
<evidence type="ECO:0000313" key="2">
    <source>
        <dbReference type="EMBL" id="KAH0758095.1"/>
    </source>
</evidence>
<gene>
    <name evidence="2" type="ORF">KY290_021588</name>
</gene>
<keyword evidence="1" id="KW-1133">Transmembrane helix</keyword>
<organism evidence="2 3">
    <name type="scientific">Solanum tuberosum</name>
    <name type="common">Potato</name>
    <dbReference type="NCBI Taxonomy" id="4113"/>
    <lineage>
        <taxon>Eukaryota</taxon>
        <taxon>Viridiplantae</taxon>
        <taxon>Streptophyta</taxon>
        <taxon>Embryophyta</taxon>
        <taxon>Tracheophyta</taxon>
        <taxon>Spermatophyta</taxon>
        <taxon>Magnoliopsida</taxon>
        <taxon>eudicotyledons</taxon>
        <taxon>Gunneridae</taxon>
        <taxon>Pentapetalae</taxon>
        <taxon>asterids</taxon>
        <taxon>lamiids</taxon>
        <taxon>Solanales</taxon>
        <taxon>Solanaceae</taxon>
        <taxon>Solanoideae</taxon>
        <taxon>Solaneae</taxon>
        <taxon>Solanum</taxon>
    </lineage>
</organism>
<comment type="caution">
    <text evidence="2">The sequence shown here is derived from an EMBL/GenBank/DDBJ whole genome shotgun (WGS) entry which is preliminary data.</text>
</comment>
<sequence length="90" mass="9968">MSGCFLSSYTCAAIFSHSFGYLFQLLFVVPLSALLGMPPLLFLLPLNKLFLGMPPPITYLPYDTTFRTPLDTSAISVRSIGATFLLPYLR</sequence>
<accession>A0ABQ7V547</accession>
<keyword evidence="1" id="KW-0472">Membrane</keyword>
<evidence type="ECO:0000256" key="1">
    <source>
        <dbReference type="SAM" id="Phobius"/>
    </source>
</evidence>
<reference evidence="2 3" key="1">
    <citation type="journal article" date="2021" name="bioRxiv">
        <title>Chromosome-scale and haplotype-resolved genome assembly of a tetraploid potato cultivar.</title>
        <authorList>
            <person name="Sun H."/>
            <person name="Jiao W.-B."/>
            <person name="Krause K."/>
            <person name="Campoy J.A."/>
            <person name="Goel M."/>
            <person name="Folz-Donahue K."/>
            <person name="Kukat C."/>
            <person name="Huettel B."/>
            <person name="Schneeberger K."/>
        </authorList>
    </citation>
    <scope>NUCLEOTIDE SEQUENCE [LARGE SCALE GENOMIC DNA]</scope>
    <source>
        <strain evidence="2">SolTubOtavaFocal</strain>
        <tissue evidence="2">Leaves</tissue>
    </source>
</reference>
<dbReference type="EMBL" id="JAIVGD010000015">
    <property type="protein sequence ID" value="KAH0758095.1"/>
    <property type="molecule type" value="Genomic_DNA"/>
</dbReference>
<feature type="transmembrane region" description="Helical" evidence="1">
    <location>
        <begin position="20"/>
        <end position="44"/>
    </location>
</feature>
<evidence type="ECO:0000313" key="3">
    <source>
        <dbReference type="Proteomes" id="UP000826656"/>
    </source>
</evidence>
<name>A0ABQ7V547_SOLTU</name>